<proteinExistence type="inferred from homology"/>
<dbReference type="InterPro" id="IPR011611">
    <property type="entry name" value="PfkB_dom"/>
</dbReference>
<evidence type="ECO:0000256" key="2">
    <source>
        <dbReference type="ARBA" id="ARBA00022679"/>
    </source>
</evidence>
<dbReference type="Gene3D" id="3.40.1190.20">
    <property type="match status" value="1"/>
</dbReference>
<keyword evidence="8" id="KW-1185">Reference proteome</keyword>
<keyword evidence="3" id="KW-0547">Nucleotide-binding</keyword>
<evidence type="ECO:0000313" key="8">
    <source>
        <dbReference type="Proteomes" id="UP000241639"/>
    </source>
</evidence>
<organism evidence="7 8">
    <name type="scientific">Desmospora activa DSM 45169</name>
    <dbReference type="NCBI Taxonomy" id="1121389"/>
    <lineage>
        <taxon>Bacteria</taxon>
        <taxon>Bacillati</taxon>
        <taxon>Bacillota</taxon>
        <taxon>Bacilli</taxon>
        <taxon>Bacillales</taxon>
        <taxon>Thermoactinomycetaceae</taxon>
        <taxon>Desmospora</taxon>
    </lineage>
</organism>
<dbReference type="AlphaFoldDB" id="A0A2T4Z3Y4"/>
<dbReference type="EMBL" id="PZZP01000002">
    <property type="protein sequence ID" value="PTM56587.1"/>
    <property type="molecule type" value="Genomic_DNA"/>
</dbReference>
<dbReference type="PANTHER" id="PTHR43085:SF1">
    <property type="entry name" value="PSEUDOURIDINE KINASE-RELATED"/>
    <property type="match status" value="1"/>
</dbReference>
<dbReference type="GO" id="GO:0016301">
    <property type="term" value="F:kinase activity"/>
    <property type="evidence" value="ECO:0007669"/>
    <property type="project" value="UniProtKB-KW"/>
</dbReference>
<dbReference type="InterPro" id="IPR050306">
    <property type="entry name" value="PfkB_Carbo_kinase"/>
</dbReference>
<dbReference type="SUPFAM" id="SSF53613">
    <property type="entry name" value="Ribokinase-like"/>
    <property type="match status" value="1"/>
</dbReference>
<dbReference type="PANTHER" id="PTHR43085">
    <property type="entry name" value="HEXOKINASE FAMILY MEMBER"/>
    <property type="match status" value="1"/>
</dbReference>
<evidence type="ECO:0000256" key="1">
    <source>
        <dbReference type="ARBA" id="ARBA00010688"/>
    </source>
</evidence>
<evidence type="ECO:0000256" key="5">
    <source>
        <dbReference type="ARBA" id="ARBA00022840"/>
    </source>
</evidence>
<protein>
    <submittedName>
        <fullName evidence="7">5-dehydro-2-deoxygluconokinase</fullName>
    </submittedName>
</protein>
<evidence type="ECO:0000256" key="4">
    <source>
        <dbReference type="ARBA" id="ARBA00022777"/>
    </source>
</evidence>
<comment type="caution">
    <text evidence="7">The sequence shown here is derived from an EMBL/GenBank/DDBJ whole genome shotgun (WGS) entry which is preliminary data.</text>
</comment>
<reference evidence="7 8" key="1">
    <citation type="submission" date="2018-04" db="EMBL/GenBank/DDBJ databases">
        <title>Genomic Encyclopedia of Archaeal and Bacterial Type Strains, Phase II (KMG-II): from individual species to whole genera.</title>
        <authorList>
            <person name="Goeker M."/>
        </authorList>
    </citation>
    <scope>NUCLEOTIDE SEQUENCE [LARGE SCALE GENOMIC DNA]</scope>
    <source>
        <strain evidence="7 8">DSM 45169</strain>
    </source>
</reference>
<dbReference type="Pfam" id="PF00294">
    <property type="entry name" value="PfkB"/>
    <property type="match status" value="1"/>
</dbReference>
<gene>
    <name evidence="7" type="ORF">C8J48_2909</name>
</gene>
<dbReference type="GO" id="GO:0005524">
    <property type="term" value="F:ATP binding"/>
    <property type="evidence" value="ECO:0007669"/>
    <property type="project" value="UniProtKB-KW"/>
</dbReference>
<evidence type="ECO:0000256" key="3">
    <source>
        <dbReference type="ARBA" id="ARBA00022741"/>
    </source>
</evidence>
<keyword evidence="4 7" id="KW-0418">Kinase</keyword>
<evidence type="ECO:0000313" key="7">
    <source>
        <dbReference type="EMBL" id="PTM56587.1"/>
    </source>
</evidence>
<feature type="domain" description="Carbohydrate kinase PfkB" evidence="6">
    <location>
        <begin position="5"/>
        <end position="299"/>
    </location>
</feature>
<name>A0A2T4Z3Y4_9BACL</name>
<keyword evidence="5" id="KW-0067">ATP-binding</keyword>
<dbReference type="CDD" id="cd01166">
    <property type="entry name" value="KdgK"/>
    <property type="match status" value="1"/>
</dbReference>
<dbReference type="Proteomes" id="UP000241639">
    <property type="component" value="Unassembled WGS sequence"/>
</dbReference>
<comment type="similarity">
    <text evidence="1">Belongs to the carbohydrate kinase PfkB family.</text>
</comment>
<accession>A0A2T4Z3Y4</accession>
<evidence type="ECO:0000259" key="6">
    <source>
        <dbReference type="Pfam" id="PF00294"/>
    </source>
</evidence>
<keyword evidence="2" id="KW-0808">Transferase</keyword>
<sequence length="316" mass="33680">MMAVITFGESMVLMDPERSGRLENVSRFEKRIAGAESNVSIALSRLGHRVSWISRLGKDPFGLGIYRGLRGEGVDVSGVIFDETRPTGLYFKERKAHGATGVYYYRAGSAASALTTADLNGETWQGAQILFVTGITPALSESCREAVFAAVDTARQQGMTVVFDPNYRGKLWGGKEARSVMRQIAAKADVVLPGVGEGVLMTGSEEPAAIAFALRSLGAKQVVVKLGPEGAWYATSEDEGKVQGFSVQQVDEVGAGDAFAAGYLSGMLDGLTVAESVKRACAMGALAVTGTGDYENLPDREELERFISGASEETRR</sequence>
<dbReference type="InterPro" id="IPR029056">
    <property type="entry name" value="Ribokinase-like"/>
</dbReference>